<comment type="catalytic activity">
    <reaction evidence="1">
        <text>Endonucleolytic cleavage of RNA, removing extra 3' nucleotides from tRNA precursor, generating 3' termini of tRNAs. A 3'-hydroxy group is left at the tRNA terminus and a 5'-phosphoryl group is left at the trailer molecule.</text>
        <dbReference type="EC" id="3.1.26.11"/>
    </reaction>
</comment>
<dbReference type="AlphaFoldDB" id="A0A1V9YXH0"/>
<comment type="cofactor">
    <cofactor evidence="2">
        <name>Zn(2+)</name>
        <dbReference type="ChEBI" id="CHEBI:29105"/>
    </cofactor>
</comment>
<comment type="similarity">
    <text evidence="3">Belongs to the RNase Z family.</text>
</comment>
<dbReference type="EC" id="3.1.26.11" evidence="4"/>
<keyword evidence="6" id="KW-0540">Nuclease</keyword>
<keyword evidence="15" id="KW-1185">Reference proteome</keyword>
<dbReference type="PANTHER" id="PTHR12553:SF49">
    <property type="entry name" value="ZINC PHOSPHODIESTERASE ELAC PROTEIN 2"/>
    <property type="match status" value="1"/>
</dbReference>
<evidence type="ECO:0000259" key="12">
    <source>
        <dbReference type="Pfam" id="PF12706"/>
    </source>
</evidence>
<accession>A0A1V9YXH0</accession>
<keyword evidence="5" id="KW-0819">tRNA processing</keyword>
<dbReference type="GO" id="GO:0005739">
    <property type="term" value="C:mitochondrion"/>
    <property type="evidence" value="ECO:0007669"/>
    <property type="project" value="TreeGrafter"/>
</dbReference>
<proteinExistence type="inferred from homology"/>
<dbReference type="GO" id="GO:1990180">
    <property type="term" value="P:mitochondrial tRNA 3'-end processing"/>
    <property type="evidence" value="ECO:0007669"/>
    <property type="project" value="TreeGrafter"/>
</dbReference>
<feature type="domain" description="tRNase Z endonuclease" evidence="13">
    <location>
        <begin position="41"/>
        <end position="73"/>
    </location>
</feature>
<evidence type="ECO:0000256" key="3">
    <source>
        <dbReference type="ARBA" id="ARBA00007823"/>
    </source>
</evidence>
<feature type="region of interest" description="Disordered" evidence="11">
    <location>
        <begin position="249"/>
        <end position="279"/>
    </location>
</feature>
<keyword evidence="9" id="KW-0378">Hydrolase</keyword>
<feature type="domain" description="Metallo-beta-lactamase" evidence="12">
    <location>
        <begin position="585"/>
        <end position="784"/>
    </location>
</feature>
<evidence type="ECO:0000256" key="9">
    <source>
        <dbReference type="ARBA" id="ARBA00022801"/>
    </source>
</evidence>
<dbReference type="Pfam" id="PF13691">
    <property type="entry name" value="Lactamase_B_4"/>
    <property type="match status" value="1"/>
</dbReference>
<dbReference type="Gene3D" id="3.60.15.10">
    <property type="entry name" value="Ribonuclease Z/Hydroxyacylglutathione hydrolase-like"/>
    <property type="match status" value="2"/>
</dbReference>
<evidence type="ECO:0000256" key="5">
    <source>
        <dbReference type="ARBA" id="ARBA00022694"/>
    </source>
</evidence>
<evidence type="ECO:0000313" key="15">
    <source>
        <dbReference type="Proteomes" id="UP000243217"/>
    </source>
</evidence>
<dbReference type="InterPro" id="IPR027794">
    <property type="entry name" value="tRNase_Z_dom"/>
</dbReference>
<dbReference type="InterPro" id="IPR047151">
    <property type="entry name" value="RNZ2-like"/>
</dbReference>
<protein>
    <recommendedName>
        <fullName evidence="4">ribonuclease Z</fullName>
        <ecNumber evidence="4">3.1.26.11</ecNumber>
    </recommendedName>
</protein>
<dbReference type="Proteomes" id="UP000243217">
    <property type="component" value="Unassembled WGS sequence"/>
</dbReference>
<evidence type="ECO:0000256" key="4">
    <source>
        <dbReference type="ARBA" id="ARBA00012477"/>
    </source>
</evidence>
<evidence type="ECO:0000256" key="1">
    <source>
        <dbReference type="ARBA" id="ARBA00000402"/>
    </source>
</evidence>
<gene>
    <name evidence="14" type="ORF">THRCLA_09372</name>
</gene>
<name>A0A1V9YXH0_9STRA</name>
<evidence type="ECO:0000256" key="8">
    <source>
        <dbReference type="ARBA" id="ARBA00022759"/>
    </source>
</evidence>
<evidence type="ECO:0000256" key="11">
    <source>
        <dbReference type="SAM" id="MobiDB-lite"/>
    </source>
</evidence>
<evidence type="ECO:0000259" key="13">
    <source>
        <dbReference type="Pfam" id="PF13691"/>
    </source>
</evidence>
<dbReference type="PANTHER" id="PTHR12553">
    <property type="entry name" value="ZINC PHOSPHODIESTERASE ELAC PROTEIN 2"/>
    <property type="match status" value="1"/>
</dbReference>
<keyword evidence="7" id="KW-0479">Metal-binding</keyword>
<evidence type="ECO:0000256" key="10">
    <source>
        <dbReference type="ARBA" id="ARBA00022833"/>
    </source>
</evidence>
<dbReference type="InterPro" id="IPR001279">
    <property type="entry name" value="Metallo-B-lactamas"/>
</dbReference>
<dbReference type="SUPFAM" id="SSF56281">
    <property type="entry name" value="Metallo-hydrolase/oxidoreductase"/>
    <property type="match status" value="2"/>
</dbReference>
<dbReference type="CDD" id="cd07718">
    <property type="entry name" value="RNaseZ_ELAC1_ELAC2-C-term-like_MBL-fold"/>
    <property type="match status" value="1"/>
</dbReference>
<evidence type="ECO:0000256" key="2">
    <source>
        <dbReference type="ARBA" id="ARBA00001947"/>
    </source>
</evidence>
<dbReference type="Pfam" id="PF12706">
    <property type="entry name" value="Lactamase_B_2"/>
    <property type="match status" value="1"/>
</dbReference>
<keyword evidence="8" id="KW-0255">Endonuclease</keyword>
<sequence>MNDQISISVSVVGTGCDGTGNSVIFHVTKHGVYSNDESVVRRFMFNCGEGNQRLCGENGIKLGSLNSIFLTRLDPMSATGIPGTILALGTCGAPTLNVVGPRGTHSYLSSTASFAKRRYPQLHCLEIAGDTMPTIESHVSYKVIDSNAIAMALDDLYVRILPLRMQSHGTKHSPPLSCQLCEHPPVRKPKVNTPKPTLSKELDEFHNWLNVFFMAKAPSKVPYIEVIANRYKGREDELKRMLHEKYGSLDKVNDSDASSSDSDSASEIETCEQQDKSEDSSFEKWLENFYKKHNPAMLPRMASVQKSYAGREDHLKKMLEEKYGKRSREEINEDVSSKKAKHEDSGTESYEAFVTPTFNDTPLKDDISEIVFYILEFKHTNSSSIVWVVDLPSSSWISKLENELSSCSTHKPVFIVHMSSAQMLNNPLYTKWVLANSSTTTNHLFFDGSILSNCEHGRLGFNFKASAQHRLNLHSQAPTLFPLTPAFHSLSTSSQCHLKMKVDSICYTLAQARMSYIIHASKSYQVPNQFQYEVLNWEYPSIQASPPQPFSYPSIVFLGTGSAAPSKLRNSSAIYLEYSVNAGMLIDCGEGTFGQLWRQFGPLTSQKLRNLSCIWLSHKHADHHCGLLRILYERHQTHSQVPLLVIAPDDILNYVALWQQPWATKNVHYISCQEFNQVEDNPLRNNLFATTGFQALNSILVHHCHGSYGLVLVLGNGYKIVYSGDTRPCNRLVFNGLDADVLIHEATFEDEMLDDAIKKKHSTVGEAIAIGQKMQAKAILLTHFSQRYPSLPPKLQTTATSIVGFAFDGMHVQLSSRGFDNLERFMHLLNQTK</sequence>
<dbReference type="EMBL" id="JNBS01002554">
    <property type="protein sequence ID" value="OQR90323.1"/>
    <property type="molecule type" value="Genomic_DNA"/>
</dbReference>
<evidence type="ECO:0000256" key="6">
    <source>
        <dbReference type="ARBA" id="ARBA00022722"/>
    </source>
</evidence>
<keyword evidence="10" id="KW-0862">Zinc</keyword>
<dbReference type="InterPro" id="IPR036866">
    <property type="entry name" value="RibonucZ/Hydroxyglut_hydro"/>
</dbReference>
<dbReference type="OrthoDB" id="527344at2759"/>
<evidence type="ECO:0000313" key="14">
    <source>
        <dbReference type="EMBL" id="OQR90323.1"/>
    </source>
</evidence>
<dbReference type="STRING" id="74557.A0A1V9YXH0"/>
<reference evidence="14 15" key="1">
    <citation type="journal article" date="2014" name="Genome Biol. Evol.">
        <title>The secreted proteins of Achlya hypogyna and Thraustotheca clavata identify the ancestral oomycete secretome and reveal gene acquisitions by horizontal gene transfer.</title>
        <authorList>
            <person name="Misner I."/>
            <person name="Blouin N."/>
            <person name="Leonard G."/>
            <person name="Richards T.A."/>
            <person name="Lane C.E."/>
        </authorList>
    </citation>
    <scope>NUCLEOTIDE SEQUENCE [LARGE SCALE GENOMIC DNA]</scope>
    <source>
        <strain evidence="14 15">ATCC 34112</strain>
    </source>
</reference>
<dbReference type="GO" id="GO:0042781">
    <property type="term" value="F:3'-tRNA processing endoribonuclease activity"/>
    <property type="evidence" value="ECO:0007669"/>
    <property type="project" value="UniProtKB-EC"/>
</dbReference>
<organism evidence="14 15">
    <name type="scientific">Thraustotheca clavata</name>
    <dbReference type="NCBI Taxonomy" id="74557"/>
    <lineage>
        <taxon>Eukaryota</taxon>
        <taxon>Sar</taxon>
        <taxon>Stramenopiles</taxon>
        <taxon>Oomycota</taxon>
        <taxon>Saprolegniomycetes</taxon>
        <taxon>Saprolegniales</taxon>
        <taxon>Achlyaceae</taxon>
        <taxon>Thraustotheca</taxon>
    </lineage>
</organism>
<comment type="caution">
    <text evidence="14">The sequence shown here is derived from an EMBL/GenBank/DDBJ whole genome shotgun (WGS) entry which is preliminary data.</text>
</comment>
<evidence type="ECO:0000256" key="7">
    <source>
        <dbReference type="ARBA" id="ARBA00022723"/>
    </source>
</evidence>
<dbReference type="GO" id="GO:0046872">
    <property type="term" value="F:metal ion binding"/>
    <property type="evidence" value="ECO:0007669"/>
    <property type="project" value="UniProtKB-KW"/>
</dbReference>